<keyword evidence="3" id="KW-1185">Reference proteome</keyword>
<dbReference type="EMBL" id="BAAADJ010000014">
    <property type="protein sequence ID" value="GAA0324200.1"/>
    <property type="molecule type" value="Genomic_DNA"/>
</dbReference>
<dbReference type="RefSeq" id="WP_343797536.1">
    <property type="nucleotide sequence ID" value="NZ_BAAADJ010000014.1"/>
</dbReference>
<evidence type="ECO:0008006" key="4">
    <source>
        <dbReference type="Google" id="ProtNLM"/>
    </source>
</evidence>
<reference evidence="2 3" key="1">
    <citation type="journal article" date="2019" name="Int. J. Syst. Evol. Microbiol.">
        <title>The Global Catalogue of Microorganisms (GCM) 10K type strain sequencing project: providing services to taxonomists for standard genome sequencing and annotation.</title>
        <authorList>
            <consortium name="The Broad Institute Genomics Platform"/>
            <consortium name="The Broad Institute Genome Sequencing Center for Infectious Disease"/>
            <person name="Wu L."/>
            <person name="Ma J."/>
        </authorList>
    </citation>
    <scope>NUCLEOTIDE SEQUENCE [LARGE SCALE GENOMIC DNA]</scope>
    <source>
        <strain evidence="2 3">JCM 9731</strain>
    </source>
</reference>
<comment type="caution">
    <text evidence="2">The sequence shown here is derived from an EMBL/GenBank/DDBJ whole genome shotgun (WGS) entry which is preliminary data.</text>
</comment>
<gene>
    <name evidence="2" type="ORF">GCM10008967_13420</name>
</gene>
<sequence>MISLLQNEWMKARKKHRAGVFLIVMGALLVIAALLVLFYSNRFNLRIGGMQYTIYSASIYTTIVSFYSIVIGASVLTSEYNEGTIKQLFIRSHSRTSILLSKYLIVNLLALTLYFILIGFNFFLGLLFFQYDQIFNALTNNIINGLYHYPNILFYITLAFMIGALTKSMGLATGLTFLAKFSSGPITLLVSMYDWGKYVIFPHLSLSSYSDNRMISGGMDPFLSDLSLGFSLFIIVIYLLVLLIPSILVTEKRDII</sequence>
<proteinExistence type="predicted"/>
<evidence type="ECO:0000256" key="1">
    <source>
        <dbReference type="SAM" id="Phobius"/>
    </source>
</evidence>
<name>A0ABN0W3L6_9BACI</name>
<feature type="transmembrane region" description="Helical" evidence="1">
    <location>
        <begin position="177"/>
        <end position="196"/>
    </location>
</feature>
<organism evidence="2 3">
    <name type="scientific">Bacillus carboniphilus</name>
    <dbReference type="NCBI Taxonomy" id="86663"/>
    <lineage>
        <taxon>Bacteria</taxon>
        <taxon>Bacillati</taxon>
        <taxon>Bacillota</taxon>
        <taxon>Bacilli</taxon>
        <taxon>Bacillales</taxon>
        <taxon>Bacillaceae</taxon>
        <taxon>Bacillus</taxon>
    </lineage>
</organism>
<evidence type="ECO:0000313" key="2">
    <source>
        <dbReference type="EMBL" id="GAA0324200.1"/>
    </source>
</evidence>
<keyword evidence="1" id="KW-1133">Transmembrane helix</keyword>
<evidence type="ECO:0000313" key="3">
    <source>
        <dbReference type="Proteomes" id="UP001500782"/>
    </source>
</evidence>
<dbReference type="Proteomes" id="UP001500782">
    <property type="component" value="Unassembled WGS sequence"/>
</dbReference>
<feature type="transmembrane region" description="Helical" evidence="1">
    <location>
        <begin position="228"/>
        <end position="249"/>
    </location>
</feature>
<dbReference type="PANTHER" id="PTHR37305:SF1">
    <property type="entry name" value="MEMBRANE PROTEIN"/>
    <property type="match status" value="1"/>
</dbReference>
<keyword evidence="1" id="KW-0812">Transmembrane</keyword>
<keyword evidence="1" id="KW-0472">Membrane</keyword>
<feature type="transmembrane region" description="Helical" evidence="1">
    <location>
        <begin position="146"/>
        <end position="165"/>
    </location>
</feature>
<dbReference type="Pfam" id="PF12730">
    <property type="entry name" value="ABC2_membrane_4"/>
    <property type="match status" value="1"/>
</dbReference>
<dbReference type="PANTHER" id="PTHR37305">
    <property type="entry name" value="INTEGRAL MEMBRANE PROTEIN-RELATED"/>
    <property type="match status" value="1"/>
</dbReference>
<accession>A0ABN0W3L6</accession>
<feature type="transmembrane region" description="Helical" evidence="1">
    <location>
        <begin position="20"/>
        <end position="40"/>
    </location>
</feature>
<feature type="transmembrane region" description="Helical" evidence="1">
    <location>
        <begin position="52"/>
        <end position="77"/>
    </location>
</feature>
<feature type="transmembrane region" description="Helical" evidence="1">
    <location>
        <begin position="98"/>
        <end position="126"/>
    </location>
</feature>
<protein>
    <recommendedName>
        <fullName evidence="4">ABC transporter permease</fullName>
    </recommendedName>
</protein>